<accession>A0A835DUK3</accession>
<reference evidence="1" key="1">
    <citation type="submission" date="2020-07" db="EMBL/GenBank/DDBJ databases">
        <title>Genome sequence and genetic diversity analysis of an under-domesticated orphan crop, white fonio (Digitaria exilis).</title>
        <authorList>
            <person name="Bennetzen J.L."/>
            <person name="Chen S."/>
            <person name="Ma X."/>
            <person name="Wang X."/>
            <person name="Yssel A.E.J."/>
            <person name="Chaluvadi S.R."/>
            <person name="Johnson M."/>
            <person name="Gangashetty P."/>
            <person name="Hamidou F."/>
            <person name="Sanogo M.D."/>
            <person name="Zwaenepoel A."/>
            <person name="Wallace J."/>
            <person name="Van De Peer Y."/>
            <person name="Van Deynze A."/>
        </authorList>
    </citation>
    <scope>NUCLEOTIDE SEQUENCE</scope>
    <source>
        <tissue evidence="1">Leaves</tissue>
    </source>
</reference>
<proteinExistence type="predicted"/>
<name>A0A835DUK3_9POAL</name>
<keyword evidence="2" id="KW-1185">Reference proteome</keyword>
<comment type="caution">
    <text evidence="1">The sequence shown here is derived from an EMBL/GenBank/DDBJ whole genome shotgun (WGS) entry which is preliminary data.</text>
</comment>
<organism evidence="1 2">
    <name type="scientific">Digitaria exilis</name>
    <dbReference type="NCBI Taxonomy" id="1010633"/>
    <lineage>
        <taxon>Eukaryota</taxon>
        <taxon>Viridiplantae</taxon>
        <taxon>Streptophyta</taxon>
        <taxon>Embryophyta</taxon>
        <taxon>Tracheophyta</taxon>
        <taxon>Spermatophyta</taxon>
        <taxon>Magnoliopsida</taxon>
        <taxon>Liliopsida</taxon>
        <taxon>Poales</taxon>
        <taxon>Poaceae</taxon>
        <taxon>PACMAD clade</taxon>
        <taxon>Panicoideae</taxon>
        <taxon>Panicodae</taxon>
        <taxon>Paniceae</taxon>
        <taxon>Anthephorinae</taxon>
        <taxon>Digitaria</taxon>
    </lineage>
</organism>
<sequence length="55" mass="6265">MLISHVPRRLGSVSLFIRGKKTKTKDARRKKKILLGPFYRNVGCRSFGVCSQLIC</sequence>
<gene>
    <name evidence="1" type="ORF">HU200_065678</name>
</gene>
<dbReference type="EMBL" id="JACEFO010002881">
    <property type="protein sequence ID" value="KAF8646873.1"/>
    <property type="molecule type" value="Genomic_DNA"/>
</dbReference>
<dbReference type="Proteomes" id="UP000636709">
    <property type="component" value="Unassembled WGS sequence"/>
</dbReference>
<dbReference type="AlphaFoldDB" id="A0A835DUK3"/>
<evidence type="ECO:0000313" key="1">
    <source>
        <dbReference type="EMBL" id="KAF8646873.1"/>
    </source>
</evidence>
<evidence type="ECO:0000313" key="2">
    <source>
        <dbReference type="Proteomes" id="UP000636709"/>
    </source>
</evidence>
<protein>
    <submittedName>
        <fullName evidence="1">Uncharacterized protein</fullName>
    </submittedName>
</protein>